<organism evidence="1 2">
    <name type="scientific">Hyaloperonospora arabidopsidis (strain Emoy2)</name>
    <name type="common">Downy mildew agent</name>
    <name type="synonym">Peronospora arabidopsidis</name>
    <dbReference type="NCBI Taxonomy" id="559515"/>
    <lineage>
        <taxon>Eukaryota</taxon>
        <taxon>Sar</taxon>
        <taxon>Stramenopiles</taxon>
        <taxon>Oomycota</taxon>
        <taxon>Peronosporomycetes</taxon>
        <taxon>Peronosporales</taxon>
        <taxon>Peronosporaceae</taxon>
        <taxon>Hyaloperonospora</taxon>
    </lineage>
</organism>
<reference evidence="1" key="2">
    <citation type="submission" date="2015-06" db="UniProtKB">
        <authorList>
            <consortium name="EnsemblProtists"/>
        </authorList>
    </citation>
    <scope>IDENTIFICATION</scope>
    <source>
        <strain evidence="1">Emoy2</strain>
    </source>
</reference>
<sequence>MDHPNLDLFITFKRVLNAQSSRTTPSMRLGDETLEKVNALIRLDTPGVDVADNANLALWIDSSLKMYKHSDFVDSAFILETLDRIPIGKLAELTKNYPHLKELMAKCWFTKGKTVKDIKKLLGIDEQDAKLKDHPNLAIFRTFEHVLNRQKPLENINAFVWLDTPGGAIVENPELHRWIELSYNFLRHNDVSNTASFTETLDTIPIGRLAELTMKYPHLKELMAKVWVKQGKTVEAIKKLLIIDEQDPKLMDHPNLDLLSTFKRVLKDNN</sequence>
<keyword evidence="2" id="KW-1185">Reference proteome</keyword>
<proteinExistence type="predicted"/>
<evidence type="ECO:0000313" key="1">
    <source>
        <dbReference type="EnsemblProtists" id="HpaP813335"/>
    </source>
</evidence>
<dbReference type="InParanoid" id="M4C2M0"/>
<name>M4C2M0_HYAAE</name>
<reference evidence="2" key="1">
    <citation type="journal article" date="2010" name="Science">
        <title>Signatures of adaptation to obligate biotrophy in the Hyaloperonospora arabidopsidis genome.</title>
        <authorList>
            <person name="Baxter L."/>
            <person name="Tripathy S."/>
            <person name="Ishaque N."/>
            <person name="Boot N."/>
            <person name="Cabral A."/>
            <person name="Kemen E."/>
            <person name="Thines M."/>
            <person name="Ah-Fong A."/>
            <person name="Anderson R."/>
            <person name="Badejoko W."/>
            <person name="Bittner-Eddy P."/>
            <person name="Boore J.L."/>
            <person name="Chibucos M.C."/>
            <person name="Coates M."/>
            <person name="Dehal P."/>
            <person name="Delehaunty K."/>
            <person name="Dong S."/>
            <person name="Downton P."/>
            <person name="Dumas B."/>
            <person name="Fabro G."/>
            <person name="Fronick C."/>
            <person name="Fuerstenberg S.I."/>
            <person name="Fulton L."/>
            <person name="Gaulin E."/>
            <person name="Govers F."/>
            <person name="Hughes L."/>
            <person name="Humphray S."/>
            <person name="Jiang R.H."/>
            <person name="Judelson H."/>
            <person name="Kamoun S."/>
            <person name="Kyung K."/>
            <person name="Meijer H."/>
            <person name="Minx P."/>
            <person name="Morris P."/>
            <person name="Nelson J."/>
            <person name="Phuntumart V."/>
            <person name="Qutob D."/>
            <person name="Rehmany A."/>
            <person name="Rougon-Cardoso A."/>
            <person name="Ryden P."/>
            <person name="Torto-Alalibo T."/>
            <person name="Studholme D."/>
            <person name="Wang Y."/>
            <person name="Win J."/>
            <person name="Wood J."/>
            <person name="Clifton S.W."/>
            <person name="Rogers J."/>
            <person name="Van den Ackerveken G."/>
            <person name="Jones J.D."/>
            <person name="McDowell J.M."/>
            <person name="Beynon J."/>
            <person name="Tyler B.M."/>
        </authorList>
    </citation>
    <scope>NUCLEOTIDE SEQUENCE [LARGE SCALE GENOMIC DNA]</scope>
    <source>
        <strain evidence="2">Emoy2</strain>
    </source>
</reference>
<dbReference type="eggNOG" id="ENOG502SUJI">
    <property type="taxonomic scope" value="Eukaryota"/>
</dbReference>
<dbReference type="HOGENOM" id="CLU_1032268_0_0_1"/>
<dbReference type="VEuPathDB" id="FungiDB:HpaG813335"/>
<dbReference type="EnsemblProtists" id="HpaT813335">
    <property type="protein sequence ID" value="HpaP813335"/>
    <property type="gene ID" value="HpaG813335"/>
</dbReference>
<dbReference type="Proteomes" id="UP000011713">
    <property type="component" value="Unassembled WGS sequence"/>
</dbReference>
<evidence type="ECO:0000313" key="2">
    <source>
        <dbReference type="Proteomes" id="UP000011713"/>
    </source>
</evidence>
<dbReference type="EMBL" id="JH598133">
    <property type="status" value="NOT_ANNOTATED_CDS"/>
    <property type="molecule type" value="Genomic_DNA"/>
</dbReference>
<dbReference type="AlphaFoldDB" id="M4C2M0"/>
<accession>M4C2M0</accession>
<protein>
    <submittedName>
        <fullName evidence="1">Uncharacterized protein</fullName>
    </submittedName>
</protein>